<dbReference type="GeneID" id="300552996"/>
<dbReference type="InterPro" id="IPR011335">
    <property type="entry name" value="Restrct_endonuc-II-like"/>
</dbReference>
<dbReference type="HAMAP" id="MF_00048">
    <property type="entry name" value="UPF0102"/>
    <property type="match status" value="1"/>
</dbReference>
<dbReference type="Gene3D" id="3.40.1350.10">
    <property type="match status" value="1"/>
</dbReference>
<dbReference type="InterPro" id="IPR011856">
    <property type="entry name" value="tRNA_endonuc-like_dom_sf"/>
</dbReference>
<dbReference type="InterPro" id="IPR003509">
    <property type="entry name" value="UPF0102_YraN-like"/>
</dbReference>
<dbReference type="Pfam" id="PF02021">
    <property type="entry name" value="UPF0102"/>
    <property type="match status" value="1"/>
</dbReference>
<dbReference type="PANTHER" id="PTHR34039:SF1">
    <property type="entry name" value="UPF0102 PROTEIN YRAN"/>
    <property type="match status" value="1"/>
</dbReference>
<gene>
    <name evidence="3" type="ORF">MA47_00405</name>
</gene>
<protein>
    <recommendedName>
        <fullName evidence="2">UPF0102 protein MA47_00405</fullName>
    </recommendedName>
</protein>
<dbReference type="AlphaFoldDB" id="A0A0A2DJJ2"/>
<dbReference type="NCBIfam" id="NF009150">
    <property type="entry name" value="PRK12497.1-3"/>
    <property type="match status" value="1"/>
</dbReference>
<keyword evidence="4" id="KW-1185">Reference proteome</keyword>
<evidence type="ECO:0000313" key="3">
    <source>
        <dbReference type="EMBL" id="KGM19370.1"/>
    </source>
</evidence>
<dbReference type="RefSeq" id="WP_035112787.1">
    <property type="nucleotide sequence ID" value="NZ_CP047046.1"/>
</dbReference>
<reference evidence="3 4" key="1">
    <citation type="submission" date="2014-10" db="EMBL/GenBank/DDBJ databases">
        <title>Whole Genome sequence of Corynebacterium auriscanis strain CIP 106629.</title>
        <authorList>
            <person name="Hassan S.S."/>
            <person name="Jamal S.B."/>
            <person name="Tiwari S."/>
            <person name="Oliveira L.D.C."/>
            <person name="Souza F."/>
            <person name="Mariano D.C."/>
            <person name="Almeida S."/>
            <person name="Dorella F."/>
            <person name="Pereira F."/>
            <person name="Carvalho A."/>
            <person name="Leal C.A."/>
            <person name="Soares S.D.C."/>
            <person name="Figueiredo H.C."/>
            <person name="Silva A."/>
            <person name="Azevedo V.A."/>
        </authorList>
    </citation>
    <scope>NUCLEOTIDE SEQUENCE [LARGE SCALE GENOMIC DNA]</scope>
    <source>
        <strain evidence="3 4">CIP 106629</strain>
    </source>
</reference>
<comment type="similarity">
    <text evidence="1 2">Belongs to the UPF0102 family.</text>
</comment>
<dbReference type="GO" id="GO:0003676">
    <property type="term" value="F:nucleic acid binding"/>
    <property type="evidence" value="ECO:0007669"/>
    <property type="project" value="InterPro"/>
</dbReference>
<comment type="caution">
    <text evidence="3">The sequence shown here is derived from an EMBL/GenBank/DDBJ whole genome shotgun (WGS) entry which is preliminary data.</text>
</comment>
<organism evidence="3 4">
    <name type="scientific">Corynebacterium auriscanis</name>
    <dbReference type="NCBI Taxonomy" id="99807"/>
    <lineage>
        <taxon>Bacteria</taxon>
        <taxon>Bacillati</taxon>
        <taxon>Actinomycetota</taxon>
        <taxon>Actinomycetes</taxon>
        <taxon>Mycobacteriales</taxon>
        <taxon>Corynebacteriaceae</taxon>
        <taxon>Corynebacterium</taxon>
    </lineage>
</organism>
<sequence length="118" mass="13140">MAHSRAVGAAGEQQAVHYLEKQGYQLLQRNYHCRVGELDAIARAPGGEVVFIEIKWRAHECDGGGLAAVNRAKLQRMRVAATHWMAENPQWTKAATGLRFDVIDVGPHGVREHMQGVW</sequence>
<evidence type="ECO:0000313" key="4">
    <source>
        <dbReference type="Proteomes" id="UP000030145"/>
    </source>
</evidence>
<dbReference type="SUPFAM" id="SSF52980">
    <property type="entry name" value="Restriction endonuclease-like"/>
    <property type="match status" value="1"/>
</dbReference>
<evidence type="ECO:0000256" key="2">
    <source>
        <dbReference type="HAMAP-Rule" id="MF_00048"/>
    </source>
</evidence>
<proteinExistence type="inferred from homology"/>
<dbReference type="PANTHER" id="PTHR34039">
    <property type="entry name" value="UPF0102 PROTEIN YRAN"/>
    <property type="match status" value="1"/>
</dbReference>
<evidence type="ECO:0000256" key="1">
    <source>
        <dbReference type="ARBA" id="ARBA00006738"/>
    </source>
</evidence>
<accession>A0A0A2DJJ2</accession>
<name>A0A0A2DJJ2_9CORY</name>
<dbReference type="EMBL" id="JRVJ01000001">
    <property type="protein sequence ID" value="KGM19370.1"/>
    <property type="molecule type" value="Genomic_DNA"/>
</dbReference>
<dbReference type="NCBIfam" id="TIGR00252">
    <property type="entry name" value="YraN family protein"/>
    <property type="match status" value="1"/>
</dbReference>
<dbReference type="Proteomes" id="UP000030145">
    <property type="component" value="Unassembled WGS sequence"/>
</dbReference>